<evidence type="ECO:0000313" key="2">
    <source>
        <dbReference type="EMBL" id="NYE75229.1"/>
    </source>
</evidence>
<reference evidence="2 3" key="1">
    <citation type="submission" date="2020-07" db="EMBL/GenBank/DDBJ databases">
        <title>Sequencing the genomes of 1000 actinobacteria strains.</title>
        <authorList>
            <person name="Klenk H.-P."/>
        </authorList>
    </citation>
    <scope>NUCLEOTIDE SEQUENCE [LARGE SCALE GENOMIC DNA]</scope>
    <source>
        <strain evidence="2 3">DSM 22083</strain>
    </source>
</reference>
<keyword evidence="3" id="KW-1185">Reference proteome</keyword>
<proteinExistence type="predicted"/>
<protein>
    <recommendedName>
        <fullName evidence="4">Abi-like protein</fullName>
    </recommendedName>
</protein>
<feature type="region of interest" description="Disordered" evidence="1">
    <location>
        <begin position="65"/>
        <end position="89"/>
    </location>
</feature>
<dbReference type="RefSeq" id="WP_179757769.1">
    <property type="nucleotide sequence ID" value="NZ_JACCBU010000001.1"/>
</dbReference>
<feature type="compositionally biased region" description="Basic and acidic residues" evidence="1">
    <location>
        <begin position="65"/>
        <end position="85"/>
    </location>
</feature>
<dbReference type="Proteomes" id="UP000569914">
    <property type="component" value="Unassembled WGS sequence"/>
</dbReference>
<evidence type="ECO:0000313" key="3">
    <source>
        <dbReference type="Proteomes" id="UP000569914"/>
    </source>
</evidence>
<name>A0A7Y9IFG2_9ACTN</name>
<gene>
    <name evidence="2" type="ORF">BKA15_006558</name>
</gene>
<evidence type="ECO:0000256" key="1">
    <source>
        <dbReference type="SAM" id="MobiDB-lite"/>
    </source>
</evidence>
<accession>A0A7Y9IFG2</accession>
<dbReference type="AlphaFoldDB" id="A0A7Y9IFG2"/>
<sequence>MSESFYRRHFGSARLQAYLTAGGGDPALAGALYHWNARLAAALWVDLGHVEVALRNALDGRMQERHARRERPGHWLDDPTRELGKGRLPGGRHAQPYLDIHRARETVQRRRKPVTPDQIISETELGLWHQLVSRRQMFLWPDLAAAFPGAPDRRQDTIGDLVTSLRELRNRIGHHHQLLDLPVERRHADLTLLARYLDPRLERWIRDRTEVPAVVASRPGVEAC</sequence>
<evidence type="ECO:0008006" key="4">
    <source>
        <dbReference type="Google" id="ProtNLM"/>
    </source>
</evidence>
<comment type="caution">
    <text evidence="2">The sequence shown here is derived from an EMBL/GenBank/DDBJ whole genome shotgun (WGS) entry which is preliminary data.</text>
</comment>
<dbReference type="EMBL" id="JACCBU010000001">
    <property type="protein sequence ID" value="NYE75229.1"/>
    <property type="molecule type" value="Genomic_DNA"/>
</dbReference>
<organism evidence="2 3">
    <name type="scientific">Microlunatus parietis</name>
    <dbReference type="NCBI Taxonomy" id="682979"/>
    <lineage>
        <taxon>Bacteria</taxon>
        <taxon>Bacillati</taxon>
        <taxon>Actinomycetota</taxon>
        <taxon>Actinomycetes</taxon>
        <taxon>Propionibacteriales</taxon>
        <taxon>Propionibacteriaceae</taxon>
        <taxon>Microlunatus</taxon>
    </lineage>
</organism>